<accession>A0A2N9HGT0</accession>
<feature type="compositionally biased region" description="Polar residues" evidence="1">
    <location>
        <begin position="230"/>
        <end position="246"/>
    </location>
</feature>
<reference evidence="2" key="1">
    <citation type="submission" date="2018-02" db="EMBL/GenBank/DDBJ databases">
        <authorList>
            <person name="Cohen D.B."/>
            <person name="Kent A.D."/>
        </authorList>
    </citation>
    <scope>NUCLEOTIDE SEQUENCE</scope>
</reference>
<dbReference type="PANTHER" id="PTHR47481:SF22">
    <property type="entry name" value="RETROTRANSPOSON GAG DOMAIN-CONTAINING PROTEIN"/>
    <property type="match status" value="1"/>
</dbReference>
<evidence type="ECO:0000313" key="2">
    <source>
        <dbReference type="EMBL" id="SPD10911.1"/>
    </source>
</evidence>
<name>A0A2N9HGT0_FAGSY</name>
<evidence type="ECO:0000256" key="1">
    <source>
        <dbReference type="SAM" id="MobiDB-lite"/>
    </source>
</evidence>
<sequence length="275" mass="30731">MSTDAATPEVSTSPNVTPEGTSSSDSSKKWNPNYGSGSSMKIEIKSFDEKINFGLWQRQMRGVLVQQRLQIALLGIEKKLENMTDAEWMDIDERAISSIEAYITDDVLNHVVSCTTAKDMWDKLEAIYLGKSLSNKLFLKKKLFKLEMKEGEDVMKHINIFNALINDLNRMDVQISEEDQALLLLASLPDSYEHFVTTLMFGKSTLKFNEVVQDIISHVTMKKSDNNFTSGSALNVESRGRSSNKGNGCGKSRSRTGRSLQISVQGSEEISKKQG</sequence>
<feature type="region of interest" description="Disordered" evidence="1">
    <location>
        <begin position="230"/>
        <end position="275"/>
    </location>
</feature>
<gene>
    <name evidence="2" type="ORF">FSB_LOCUS38793</name>
</gene>
<evidence type="ECO:0008006" key="3">
    <source>
        <dbReference type="Google" id="ProtNLM"/>
    </source>
</evidence>
<feature type="compositionally biased region" description="Polar residues" evidence="1">
    <location>
        <begin position="257"/>
        <end position="268"/>
    </location>
</feature>
<organism evidence="2">
    <name type="scientific">Fagus sylvatica</name>
    <name type="common">Beechnut</name>
    <dbReference type="NCBI Taxonomy" id="28930"/>
    <lineage>
        <taxon>Eukaryota</taxon>
        <taxon>Viridiplantae</taxon>
        <taxon>Streptophyta</taxon>
        <taxon>Embryophyta</taxon>
        <taxon>Tracheophyta</taxon>
        <taxon>Spermatophyta</taxon>
        <taxon>Magnoliopsida</taxon>
        <taxon>eudicotyledons</taxon>
        <taxon>Gunneridae</taxon>
        <taxon>Pentapetalae</taxon>
        <taxon>rosids</taxon>
        <taxon>fabids</taxon>
        <taxon>Fagales</taxon>
        <taxon>Fagaceae</taxon>
        <taxon>Fagus</taxon>
    </lineage>
</organism>
<proteinExistence type="predicted"/>
<dbReference type="PANTHER" id="PTHR47481">
    <property type="match status" value="1"/>
</dbReference>
<dbReference type="EMBL" id="OIVN01003391">
    <property type="protein sequence ID" value="SPD10911.1"/>
    <property type="molecule type" value="Genomic_DNA"/>
</dbReference>
<dbReference type="Pfam" id="PF14223">
    <property type="entry name" value="Retrotran_gag_2"/>
    <property type="match status" value="1"/>
</dbReference>
<feature type="region of interest" description="Disordered" evidence="1">
    <location>
        <begin position="1"/>
        <end position="32"/>
    </location>
</feature>
<dbReference type="AlphaFoldDB" id="A0A2N9HGT0"/>
<protein>
    <recommendedName>
        <fullName evidence="3">Retrovirus-related Pol polyprotein from transposon TNT 1-94</fullName>
    </recommendedName>
</protein>